<dbReference type="InterPro" id="IPR029033">
    <property type="entry name" value="His_PPase_superfam"/>
</dbReference>
<organism evidence="1">
    <name type="scientific">Terrestrivirus sp</name>
    <dbReference type="NCBI Taxonomy" id="2487775"/>
    <lineage>
        <taxon>Viruses</taxon>
        <taxon>Varidnaviria</taxon>
        <taxon>Bamfordvirae</taxon>
        <taxon>Nucleocytoviricota</taxon>
        <taxon>Megaviricetes</taxon>
        <taxon>Imitervirales</taxon>
        <taxon>Mimiviridae</taxon>
        <taxon>Klosneuvirinae</taxon>
    </lineage>
</organism>
<gene>
    <name evidence="1" type="ORF">Terrestrivirus6_30</name>
</gene>
<dbReference type="SUPFAM" id="SSF53254">
    <property type="entry name" value="Phosphoglycerate mutase-like"/>
    <property type="match status" value="1"/>
</dbReference>
<dbReference type="Gene3D" id="3.40.50.1240">
    <property type="entry name" value="Phosphoglycerate mutase-like"/>
    <property type="match status" value="1"/>
</dbReference>
<reference evidence="1" key="1">
    <citation type="submission" date="2018-10" db="EMBL/GenBank/DDBJ databases">
        <title>Hidden diversity of soil giant viruses.</title>
        <authorList>
            <person name="Schulz F."/>
            <person name="Alteio L."/>
            <person name="Goudeau D."/>
            <person name="Ryan E.M."/>
            <person name="Malmstrom R.R."/>
            <person name="Blanchard J."/>
            <person name="Woyke T."/>
        </authorList>
    </citation>
    <scope>NUCLEOTIDE SEQUENCE</scope>
    <source>
        <strain evidence="1">TEV1</strain>
    </source>
</reference>
<sequence>MNKQIFVICLISLISLISSTSSASASDQQKYVYIIRHGEKNYDTEMGLNEVGVRHANCLADYYFGPFPLGSPEYGMAKSSRTIRPIETLDIIANKLNISTVNCTKNESVKDVAKNVLKTLVDHNNVLLVWENNIIPQLATTLGCTTCKSWNYNPMAKKHNPHFFNSTWVLTFPYRTDYKLRNVKDYKVTLRVYDQNFINDECQPEFEYTFRQF</sequence>
<protein>
    <recommendedName>
        <fullName evidence="2">Histidine phosphatase family protein</fullName>
    </recommendedName>
</protein>
<dbReference type="EMBL" id="MK071984">
    <property type="protein sequence ID" value="AYV76404.1"/>
    <property type="molecule type" value="Genomic_DNA"/>
</dbReference>
<evidence type="ECO:0008006" key="2">
    <source>
        <dbReference type="Google" id="ProtNLM"/>
    </source>
</evidence>
<proteinExistence type="predicted"/>
<name>A0A3G4ZQ11_9VIRU</name>
<accession>A0A3G4ZQ11</accession>
<evidence type="ECO:0000313" key="1">
    <source>
        <dbReference type="EMBL" id="AYV76404.1"/>
    </source>
</evidence>